<keyword evidence="1" id="KW-1133">Transmembrane helix</keyword>
<sequence length="373" mass="40998">MKLRQGKVGKSVLSAFALICIIFFIIEVGSVRRVKARFYEEKITAAQICERAFGLIKALRASLAIPIDEINDPNETGLIGHQWTLITSGRSDLQSKLTSTNPNFAALFVELLHQVGVRKGDWIAIGWTGSYPALNIALLSAVKVLELKPIIITSLSASMWGANDPRLTWLDMEDCLKGSAVGFKPSIAASLGGEDDNGQGLSLLGRAILDSIIKQKNIKKIAAANLAEQIENRLNLYWQAKGDKKIAAFVNIDRGAANLGDIHAQTNTGILVRHNSKVVEPSVIGKMLVRKVPVINVLDVNYLAEKYSLPIAPTPLPKLGSGKLFTEPRYSVPLAIGFIILVVVILFFVIRYDLEFYLLPKEKQKEILEMEGR</sequence>
<accession>A0A7C6A815</accession>
<dbReference type="InterPro" id="IPR027602">
    <property type="entry name" value="PGA_system"/>
</dbReference>
<proteinExistence type="predicted"/>
<feature type="transmembrane region" description="Helical" evidence="1">
    <location>
        <begin position="12"/>
        <end position="31"/>
    </location>
</feature>
<gene>
    <name evidence="2" type="primary">pgsW</name>
    <name evidence="2" type="ORF">ENW73_00665</name>
</gene>
<keyword evidence="1" id="KW-0812">Transmembrane</keyword>
<evidence type="ECO:0000256" key="1">
    <source>
        <dbReference type="SAM" id="Phobius"/>
    </source>
</evidence>
<organism evidence="2">
    <name type="scientific">candidate division WOR-3 bacterium</name>
    <dbReference type="NCBI Taxonomy" id="2052148"/>
    <lineage>
        <taxon>Bacteria</taxon>
        <taxon>Bacteria division WOR-3</taxon>
    </lineage>
</organism>
<evidence type="ECO:0000313" key="2">
    <source>
        <dbReference type="EMBL" id="HHS51367.1"/>
    </source>
</evidence>
<protein>
    <submittedName>
        <fullName evidence="2">Poly-gamma-glutamate system protein</fullName>
    </submittedName>
</protein>
<dbReference type="EMBL" id="DTLI01000017">
    <property type="protein sequence ID" value="HHS51367.1"/>
    <property type="molecule type" value="Genomic_DNA"/>
</dbReference>
<reference evidence="2" key="1">
    <citation type="journal article" date="2020" name="mSystems">
        <title>Genome- and Community-Level Interaction Insights into Carbon Utilization and Element Cycling Functions of Hydrothermarchaeota in Hydrothermal Sediment.</title>
        <authorList>
            <person name="Zhou Z."/>
            <person name="Liu Y."/>
            <person name="Xu W."/>
            <person name="Pan J."/>
            <person name="Luo Z.H."/>
            <person name="Li M."/>
        </authorList>
    </citation>
    <scope>NUCLEOTIDE SEQUENCE [LARGE SCALE GENOMIC DNA]</scope>
    <source>
        <strain evidence="2">SpSt-876</strain>
    </source>
</reference>
<dbReference type="NCBIfam" id="TIGR04332">
    <property type="entry name" value="gamma_Glu_sys"/>
    <property type="match status" value="1"/>
</dbReference>
<dbReference type="AlphaFoldDB" id="A0A7C6A815"/>
<keyword evidence="1" id="KW-0472">Membrane</keyword>
<name>A0A7C6A815_UNCW3</name>
<comment type="caution">
    <text evidence="2">The sequence shown here is derived from an EMBL/GenBank/DDBJ whole genome shotgun (WGS) entry which is preliminary data.</text>
</comment>
<feature type="transmembrane region" description="Helical" evidence="1">
    <location>
        <begin position="330"/>
        <end position="350"/>
    </location>
</feature>